<dbReference type="RefSeq" id="WP_161019840.1">
    <property type="nucleotide sequence ID" value="NZ_WWCP01000014.1"/>
</dbReference>
<gene>
    <name evidence="2" type="ORF">GTP44_13445</name>
</gene>
<dbReference type="InterPro" id="IPR036291">
    <property type="entry name" value="NAD(P)-bd_dom_sf"/>
</dbReference>
<dbReference type="PANTHER" id="PTHR43245">
    <property type="entry name" value="BIFUNCTIONAL POLYMYXIN RESISTANCE PROTEIN ARNA"/>
    <property type="match status" value="1"/>
</dbReference>
<dbReference type="Gene3D" id="3.40.50.720">
    <property type="entry name" value="NAD(P)-binding Rossmann-like Domain"/>
    <property type="match status" value="1"/>
</dbReference>
<dbReference type="EMBL" id="WWCP01000014">
    <property type="protein sequence ID" value="MYM82958.1"/>
    <property type="molecule type" value="Genomic_DNA"/>
</dbReference>
<reference evidence="2 3" key="1">
    <citation type="submission" date="2019-12" db="EMBL/GenBank/DDBJ databases">
        <title>Novel species isolated from a subtropical stream in China.</title>
        <authorList>
            <person name="Lu H."/>
        </authorList>
    </citation>
    <scope>NUCLEOTIDE SEQUENCE [LARGE SCALE GENOMIC DNA]</scope>
    <source>
        <strain evidence="2 3">FT50W</strain>
    </source>
</reference>
<dbReference type="Pfam" id="PF01370">
    <property type="entry name" value="Epimerase"/>
    <property type="match status" value="1"/>
</dbReference>
<dbReference type="InterPro" id="IPR001509">
    <property type="entry name" value="Epimerase_deHydtase"/>
</dbReference>
<dbReference type="AlphaFoldDB" id="A0A6L8MQN7"/>
<dbReference type="InterPro" id="IPR050177">
    <property type="entry name" value="Lipid_A_modif_metabolic_enz"/>
</dbReference>
<evidence type="ECO:0000313" key="2">
    <source>
        <dbReference type="EMBL" id="MYM82958.1"/>
    </source>
</evidence>
<name>A0A6L8MQN7_9BURK</name>
<proteinExistence type="predicted"/>
<comment type="caution">
    <text evidence="2">The sequence shown here is derived from an EMBL/GenBank/DDBJ whole genome shotgun (WGS) entry which is preliminary data.</text>
</comment>
<protein>
    <submittedName>
        <fullName evidence="2">NAD-dependent epimerase/dehydratase family protein</fullName>
    </submittedName>
</protein>
<evidence type="ECO:0000313" key="3">
    <source>
        <dbReference type="Proteomes" id="UP000474565"/>
    </source>
</evidence>
<dbReference type="SUPFAM" id="SSF51735">
    <property type="entry name" value="NAD(P)-binding Rossmann-fold domains"/>
    <property type="match status" value="1"/>
</dbReference>
<sequence>MADITLIGGSGLIGTALSESLLAEGHRVRVLDLVAPQQHLAAAVEWIYCDVRDRAQLEALAPCDTVYLLAALLGKGCAENPENGWKTNVLGQVNAIDAIRQLSSPPAVCFLSSASVYRAADKSGPISESAPLQPRSLYAASKMMGEDLLRAAGSAFGLRSYVLRPFTVYGPGPGSARKGHFVSTWMERALAGEPLVVHGEGRQTVDLAHVSDLAVLCRLAAQAAIASTDVPVLNVGGGMATSLLDVLAWIREYVPEVRCRFDASVKPVEHRHWADIGAAQRMIGYVPKVHPRDGVAALIKNQLARRS</sequence>
<dbReference type="Proteomes" id="UP000474565">
    <property type="component" value="Unassembled WGS sequence"/>
</dbReference>
<evidence type="ECO:0000259" key="1">
    <source>
        <dbReference type="Pfam" id="PF01370"/>
    </source>
</evidence>
<accession>A0A6L8MQN7</accession>
<organism evidence="2 3">
    <name type="scientific">Duganella lactea</name>
    <dbReference type="NCBI Taxonomy" id="2692173"/>
    <lineage>
        <taxon>Bacteria</taxon>
        <taxon>Pseudomonadati</taxon>
        <taxon>Pseudomonadota</taxon>
        <taxon>Betaproteobacteria</taxon>
        <taxon>Burkholderiales</taxon>
        <taxon>Oxalobacteraceae</taxon>
        <taxon>Telluria group</taxon>
        <taxon>Duganella</taxon>
    </lineage>
</organism>
<feature type="domain" description="NAD-dependent epimerase/dehydratase" evidence="1">
    <location>
        <begin position="4"/>
        <end position="236"/>
    </location>
</feature>